<feature type="non-terminal residue" evidence="2">
    <location>
        <position position="1"/>
    </location>
</feature>
<evidence type="ECO:0000313" key="3">
    <source>
        <dbReference type="Proteomes" id="UP000887116"/>
    </source>
</evidence>
<dbReference type="AlphaFoldDB" id="A0A8X6ISU9"/>
<sequence>HAEFPGSLYAKRKQVEDKHQILNKEGEQDKN</sequence>
<evidence type="ECO:0000313" key="2">
    <source>
        <dbReference type="EMBL" id="GFR00353.1"/>
    </source>
</evidence>
<gene>
    <name evidence="2" type="ORF">TNCT_684331</name>
</gene>
<keyword evidence="3" id="KW-1185">Reference proteome</keyword>
<dbReference type="EMBL" id="BMAO01025114">
    <property type="protein sequence ID" value="GFR00353.1"/>
    <property type="molecule type" value="Genomic_DNA"/>
</dbReference>
<evidence type="ECO:0000256" key="1">
    <source>
        <dbReference type="SAM" id="MobiDB-lite"/>
    </source>
</evidence>
<proteinExistence type="predicted"/>
<comment type="caution">
    <text evidence="2">The sequence shown here is derived from an EMBL/GenBank/DDBJ whole genome shotgun (WGS) entry which is preliminary data.</text>
</comment>
<feature type="region of interest" description="Disordered" evidence="1">
    <location>
        <begin position="1"/>
        <end position="31"/>
    </location>
</feature>
<dbReference type="Proteomes" id="UP000887116">
    <property type="component" value="Unassembled WGS sequence"/>
</dbReference>
<reference evidence="2" key="1">
    <citation type="submission" date="2020-07" db="EMBL/GenBank/DDBJ databases">
        <title>Multicomponent nature underlies the extraordinary mechanical properties of spider dragline silk.</title>
        <authorList>
            <person name="Kono N."/>
            <person name="Nakamura H."/>
            <person name="Mori M."/>
            <person name="Yoshida Y."/>
            <person name="Ohtoshi R."/>
            <person name="Malay A.D."/>
            <person name="Moran D.A.P."/>
            <person name="Tomita M."/>
            <person name="Numata K."/>
            <person name="Arakawa K."/>
        </authorList>
    </citation>
    <scope>NUCLEOTIDE SEQUENCE</scope>
</reference>
<accession>A0A8X6ISU9</accession>
<feature type="compositionally biased region" description="Basic and acidic residues" evidence="1">
    <location>
        <begin position="13"/>
        <end position="31"/>
    </location>
</feature>
<protein>
    <submittedName>
        <fullName evidence="2">Uncharacterized protein</fullName>
    </submittedName>
</protein>
<organism evidence="2 3">
    <name type="scientific">Trichonephila clavata</name>
    <name type="common">Joro spider</name>
    <name type="synonym">Nephila clavata</name>
    <dbReference type="NCBI Taxonomy" id="2740835"/>
    <lineage>
        <taxon>Eukaryota</taxon>
        <taxon>Metazoa</taxon>
        <taxon>Ecdysozoa</taxon>
        <taxon>Arthropoda</taxon>
        <taxon>Chelicerata</taxon>
        <taxon>Arachnida</taxon>
        <taxon>Araneae</taxon>
        <taxon>Araneomorphae</taxon>
        <taxon>Entelegynae</taxon>
        <taxon>Araneoidea</taxon>
        <taxon>Nephilidae</taxon>
        <taxon>Trichonephila</taxon>
    </lineage>
</organism>
<name>A0A8X6ISU9_TRICU</name>